<dbReference type="PROSITE" id="PS50158">
    <property type="entry name" value="ZF_CCHC"/>
    <property type="match status" value="1"/>
</dbReference>
<protein>
    <recommendedName>
        <fullName evidence="7">CCHC-type domain-containing protein</fullName>
    </recommendedName>
</protein>
<dbReference type="InterPro" id="IPR001878">
    <property type="entry name" value="Znf_CCHC"/>
</dbReference>
<reference evidence="5" key="1">
    <citation type="submission" date="2022-07" db="EMBL/GenBank/DDBJ databases">
        <title>Genome analysis of Parmales, a sister group of diatoms, reveals the evolutionary specialization of diatoms from phago-mixotrophs to photoautotrophs.</title>
        <authorList>
            <person name="Ban H."/>
            <person name="Sato S."/>
            <person name="Yoshikawa S."/>
            <person name="Kazumasa Y."/>
            <person name="Nakamura Y."/>
            <person name="Ichinomiya M."/>
            <person name="Saitoh K."/>
            <person name="Sato N."/>
            <person name="Blanc-Mathieu R."/>
            <person name="Endo H."/>
            <person name="Kuwata A."/>
            <person name="Ogata H."/>
        </authorList>
    </citation>
    <scope>NUCLEOTIDE SEQUENCE</scope>
</reference>
<dbReference type="SMART" id="SM00767">
    <property type="entry name" value="DCD"/>
    <property type="match status" value="1"/>
</dbReference>
<feature type="compositionally biased region" description="Basic residues" evidence="2">
    <location>
        <begin position="167"/>
        <end position="176"/>
    </location>
</feature>
<name>A0A9W7DTX0_9STRA</name>
<evidence type="ECO:0000259" key="3">
    <source>
        <dbReference type="PROSITE" id="PS50158"/>
    </source>
</evidence>
<organism evidence="5 6">
    <name type="scientific">Triparma retinervis</name>
    <dbReference type="NCBI Taxonomy" id="2557542"/>
    <lineage>
        <taxon>Eukaryota</taxon>
        <taxon>Sar</taxon>
        <taxon>Stramenopiles</taxon>
        <taxon>Ochrophyta</taxon>
        <taxon>Bolidophyceae</taxon>
        <taxon>Parmales</taxon>
        <taxon>Triparmaceae</taxon>
        <taxon>Triparma</taxon>
    </lineage>
</organism>
<proteinExistence type="predicted"/>
<dbReference type="SUPFAM" id="SSF57756">
    <property type="entry name" value="Retrovirus zinc finger-like domains"/>
    <property type="match status" value="1"/>
</dbReference>
<evidence type="ECO:0008006" key="7">
    <source>
        <dbReference type="Google" id="ProtNLM"/>
    </source>
</evidence>
<evidence type="ECO:0000313" key="5">
    <source>
        <dbReference type="EMBL" id="GMH56134.1"/>
    </source>
</evidence>
<dbReference type="InterPro" id="IPR013989">
    <property type="entry name" value="Dev_and_cell_death_domain"/>
</dbReference>
<dbReference type="AlphaFoldDB" id="A0A9W7DTX0"/>
<dbReference type="Pfam" id="PF10539">
    <property type="entry name" value="Dev_Cell_Death"/>
    <property type="match status" value="1"/>
</dbReference>
<feature type="domain" description="DCD" evidence="4">
    <location>
        <begin position="1"/>
        <end position="112"/>
    </location>
</feature>
<keyword evidence="1" id="KW-0863">Zinc-finger</keyword>
<dbReference type="Gene3D" id="4.10.60.10">
    <property type="entry name" value="Zinc finger, CCHC-type"/>
    <property type="match status" value="1"/>
</dbReference>
<accession>A0A9W7DTX0</accession>
<evidence type="ECO:0000259" key="4">
    <source>
        <dbReference type="PROSITE" id="PS51222"/>
    </source>
</evidence>
<feature type="compositionally biased region" description="Polar residues" evidence="2">
    <location>
        <begin position="142"/>
        <end position="158"/>
    </location>
</feature>
<keyword evidence="6" id="KW-1185">Reference proteome</keyword>
<evidence type="ECO:0000256" key="2">
    <source>
        <dbReference type="SAM" id="MobiDB-lite"/>
    </source>
</evidence>
<dbReference type="InterPro" id="IPR036875">
    <property type="entry name" value="Znf_CCHC_sf"/>
</dbReference>
<dbReference type="GO" id="GO:0003676">
    <property type="term" value="F:nucleic acid binding"/>
    <property type="evidence" value="ECO:0007669"/>
    <property type="project" value="InterPro"/>
</dbReference>
<dbReference type="Proteomes" id="UP001165082">
    <property type="component" value="Unassembled WGS sequence"/>
</dbReference>
<keyword evidence="1" id="KW-0862">Zinc</keyword>
<dbReference type="PROSITE" id="PS51222">
    <property type="entry name" value="DCD"/>
    <property type="match status" value="1"/>
</dbReference>
<comment type="caution">
    <text evidence="5">The sequence shown here is derived from an EMBL/GenBank/DDBJ whole genome shotgun (WGS) entry which is preliminary data.</text>
</comment>
<dbReference type="OrthoDB" id="45365at2759"/>
<evidence type="ECO:0000256" key="1">
    <source>
        <dbReference type="PROSITE-ProRule" id="PRU00047"/>
    </source>
</evidence>
<evidence type="ECO:0000313" key="6">
    <source>
        <dbReference type="Proteomes" id="UP001165082"/>
    </source>
</evidence>
<sequence>MECLERSLFAGNNKKQYTGVKVGSPLFLYNYTDKTIDGPFQATSECARNIQKDAFGGKFPYQCTFAFWKPQDGEEIEPVTLEVSEVNTFVNERLEPGITKTANAAATSKLTLPCDMSLAMTQCLMELVQKELGGEFLPPSPSKNENTVNKPNMKQNNGRHAAYAHNPTHHKDKKRPFIKNRPLSHNFVEVADRVCFHCQQKGHMGHTCPNKAPK</sequence>
<gene>
    <name evidence="5" type="ORF">TrRE_jg2298</name>
</gene>
<feature type="region of interest" description="Disordered" evidence="2">
    <location>
        <begin position="137"/>
        <end position="176"/>
    </location>
</feature>
<dbReference type="EMBL" id="BRXZ01000867">
    <property type="protein sequence ID" value="GMH56134.1"/>
    <property type="molecule type" value="Genomic_DNA"/>
</dbReference>
<keyword evidence="1" id="KW-0479">Metal-binding</keyword>
<dbReference type="GO" id="GO:0008270">
    <property type="term" value="F:zinc ion binding"/>
    <property type="evidence" value="ECO:0007669"/>
    <property type="project" value="UniProtKB-KW"/>
</dbReference>
<feature type="domain" description="CCHC-type" evidence="3">
    <location>
        <begin position="195"/>
        <end position="210"/>
    </location>
</feature>